<name>A0A139I4V8_9PEZI</name>
<comment type="similarity">
    <text evidence="2">Belongs to the glycosyl hydrolase 17 family.</text>
</comment>
<evidence type="ECO:0000313" key="5">
    <source>
        <dbReference type="EMBL" id="KXT09625.1"/>
    </source>
</evidence>
<evidence type="ECO:0000256" key="1">
    <source>
        <dbReference type="ARBA" id="ARBA00004196"/>
    </source>
</evidence>
<feature type="chain" id="PRO_5007297175" description="Glycoside hydrolase family 17 protein" evidence="4">
    <location>
        <begin position="24"/>
        <end position="360"/>
    </location>
</feature>
<reference evidence="5 6" key="1">
    <citation type="submission" date="2015-07" db="EMBL/GenBank/DDBJ databases">
        <title>Comparative genomics of the Sigatoka disease complex on banana suggests a link between parallel evolutionary changes in Pseudocercospora fijiensis and Pseudocercospora eumusae and increased virulence on the banana host.</title>
        <authorList>
            <person name="Chang T.-C."/>
            <person name="Salvucci A."/>
            <person name="Crous P.W."/>
            <person name="Stergiopoulos I."/>
        </authorList>
    </citation>
    <scope>NUCLEOTIDE SEQUENCE [LARGE SCALE GENOMIC DNA]</scope>
    <source>
        <strain evidence="5 6">CBS 116634</strain>
    </source>
</reference>
<keyword evidence="4" id="KW-0732">Signal</keyword>
<dbReference type="GO" id="GO:0071555">
    <property type="term" value="P:cell wall organization"/>
    <property type="evidence" value="ECO:0007669"/>
    <property type="project" value="TreeGrafter"/>
</dbReference>
<keyword evidence="3" id="KW-0378">Hydrolase</keyword>
<dbReference type="GO" id="GO:0009277">
    <property type="term" value="C:fungal-type cell wall"/>
    <property type="evidence" value="ECO:0007669"/>
    <property type="project" value="TreeGrafter"/>
</dbReference>
<dbReference type="InterPro" id="IPR050732">
    <property type="entry name" value="Beta-glucan_modifiers"/>
</dbReference>
<dbReference type="STRING" id="113226.A0A139I4V8"/>
<gene>
    <name evidence="5" type="ORF">AC579_10477</name>
</gene>
<evidence type="ECO:0000313" key="6">
    <source>
        <dbReference type="Proteomes" id="UP000073492"/>
    </source>
</evidence>
<dbReference type="GO" id="GO:0005576">
    <property type="term" value="C:extracellular region"/>
    <property type="evidence" value="ECO:0007669"/>
    <property type="project" value="TreeGrafter"/>
</dbReference>
<dbReference type="Gene3D" id="3.20.20.80">
    <property type="entry name" value="Glycosidases"/>
    <property type="match status" value="1"/>
</dbReference>
<dbReference type="PANTHER" id="PTHR16631:SF16">
    <property type="entry name" value="GPI-ANCHORED CELL WALL BETA-1,3-ENDOGLUCANASE EGLC"/>
    <property type="match status" value="1"/>
</dbReference>
<dbReference type="Proteomes" id="UP000073492">
    <property type="component" value="Unassembled WGS sequence"/>
</dbReference>
<comment type="subcellular location">
    <subcellularLocation>
        <location evidence="1">Cell envelope</location>
    </subcellularLocation>
</comment>
<dbReference type="SUPFAM" id="SSF51445">
    <property type="entry name" value="(Trans)glycosidases"/>
    <property type="match status" value="1"/>
</dbReference>
<accession>A0A139I4V8</accession>
<evidence type="ECO:0000256" key="4">
    <source>
        <dbReference type="SAM" id="SignalP"/>
    </source>
</evidence>
<feature type="signal peptide" evidence="4">
    <location>
        <begin position="1"/>
        <end position="23"/>
    </location>
</feature>
<evidence type="ECO:0000256" key="3">
    <source>
        <dbReference type="ARBA" id="ARBA00022801"/>
    </source>
</evidence>
<dbReference type="AlphaFoldDB" id="A0A139I4V8"/>
<protein>
    <recommendedName>
        <fullName evidence="7">Glycoside hydrolase family 17 protein</fullName>
    </recommendedName>
</protein>
<dbReference type="InterPro" id="IPR017853">
    <property type="entry name" value="GH"/>
</dbReference>
<evidence type="ECO:0000256" key="2">
    <source>
        <dbReference type="ARBA" id="ARBA00008773"/>
    </source>
</evidence>
<comment type="caution">
    <text evidence="5">The sequence shown here is derived from an EMBL/GenBank/DDBJ whole genome shotgun (WGS) entry which is preliminary data.</text>
</comment>
<keyword evidence="6" id="KW-1185">Reference proteome</keyword>
<evidence type="ECO:0008006" key="7">
    <source>
        <dbReference type="Google" id="ProtNLM"/>
    </source>
</evidence>
<dbReference type="GO" id="GO:0009986">
    <property type="term" value="C:cell surface"/>
    <property type="evidence" value="ECO:0007669"/>
    <property type="project" value="TreeGrafter"/>
</dbReference>
<dbReference type="OrthoDB" id="77201at2759"/>
<proteinExistence type="inferred from homology"/>
<sequence length="360" mass="39530">MCKNMSSMFTILPLLAMAGIATAGRLPAKKIYQGFNSGNMLMDRTAKNESDFRKEFETMQSLPNSPGLFNAVRLYTNIQGYPKTPSEPLSAFQAAIDTNTSLLLGIWCSGTTNITFELDAMMEAIDTYGKKLADLVIAISVGSEDLYRTSEKGIEQGAGIGTYPANLTGFIKDTRERIKHTLLADKPIGHVDTWTSWMNTSNSEVTEAVDWIGVDIYPFFEKDPKVREFIPGNLSNTIDNAVTFFDALYEVTLDASKGKPVWITETGWPYANKGNPWGEAKASVANQQTYWQEIGCSKLFGRVNTFWYTLRDGNPDSDITFAVVADKLDLGPRFDLTCPAGSGAPATVNCSKDKYGPSTG</sequence>
<dbReference type="EMBL" id="LFZO01000320">
    <property type="protein sequence ID" value="KXT09625.1"/>
    <property type="molecule type" value="Genomic_DNA"/>
</dbReference>
<organism evidence="5 6">
    <name type="scientific">Pseudocercospora musae</name>
    <dbReference type="NCBI Taxonomy" id="113226"/>
    <lineage>
        <taxon>Eukaryota</taxon>
        <taxon>Fungi</taxon>
        <taxon>Dikarya</taxon>
        <taxon>Ascomycota</taxon>
        <taxon>Pezizomycotina</taxon>
        <taxon>Dothideomycetes</taxon>
        <taxon>Dothideomycetidae</taxon>
        <taxon>Mycosphaerellales</taxon>
        <taxon>Mycosphaerellaceae</taxon>
        <taxon>Pseudocercospora</taxon>
    </lineage>
</organism>
<dbReference type="GO" id="GO:0042973">
    <property type="term" value="F:glucan endo-1,3-beta-D-glucosidase activity"/>
    <property type="evidence" value="ECO:0007669"/>
    <property type="project" value="TreeGrafter"/>
</dbReference>
<dbReference type="PANTHER" id="PTHR16631">
    <property type="entry name" value="GLUCAN 1,3-BETA-GLUCOSIDASE"/>
    <property type="match status" value="1"/>
</dbReference>